<dbReference type="GO" id="GO:0016323">
    <property type="term" value="C:basolateral plasma membrane"/>
    <property type="evidence" value="ECO:0007669"/>
    <property type="project" value="TreeGrafter"/>
</dbReference>
<proteinExistence type="inferred from homology"/>
<dbReference type="InterPro" id="IPR001478">
    <property type="entry name" value="PDZ"/>
</dbReference>
<feature type="region of interest" description="Disordered" evidence="9">
    <location>
        <begin position="199"/>
        <end position="233"/>
    </location>
</feature>
<feature type="compositionally biased region" description="Polar residues" evidence="9">
    <location>
        <begin position="761"/>
        <end position="770"/>
    </location>
</feature>
<evidence type="ECO:0000256" key="4">
    <source>
        <dbReference type="ARBA" id="ARBA00022443"/>
    </source>
</evidence>
<evidence type="ECO:0000256" key="6">
    <source>
        <dbReference type="ARBA" id="ARBA00022737"/>
    </source>
</evidence>
<comment type="similarity">
    <text evidence="3">Belongs to the MAGUK family.</text>
</comment>
<gene>
    <name evidence="14" type="primary">Dlg1</name>
    <name evidence="14" type="ORF">T02_12993</name>
</gene>
<feature type="domain" description="PDZ" evidence="12">
    <location>
        <begin position="574"/>
        <end position="657"/>
    </location>
</feature>
<dbReference type="CDD" id="cd06724">
    <property type="entry name" value="PDZ2_Dlg1-2-4-like"/>
    <property type="match status" value="1"/>
</dbReference>
<dbReference type="CDD" id="cd11861">
    <property type="entry name" value="SH3_DLG-like"/>
    <property type="match status" value="1"/>
</dbReference>
<feature type="non-terminal residue" evidence="14">
    <location>
        <position position="1012"/>
    </location>
</feature>
<dbReference type="Pfam" id="PF00625">
    <property type="entry name" value="Guanylate_kin"/>
    <property type="match status" value="1"/>
</dbReference>
<keyword evidence="6" id="KW-0677">Repeat</keyword>
<dbReference type="EMBL" id="JYDW01000173">
    <property type="protein sequence ID" value="KRZ53128.1"/>
    <property type="molecule type" value="Genomic_DNA"/>
</dbReference>
<dbReference type="InterPro" id="IPR036028">
    <property type="entry name" value="SH3-like_dom_sf"/>
</dbReference>
<comment type="subcellular location">
    <subcellularLocation>
        <location evidence="2">Cell membrane</location>
    </subcellularLocation>
    <subcellularLocation>
        <location evidence="1">Membrane</location>
        <topology evidence="1">Peripheral membrane protein</topology>
    </subcellularLocation>
</comment>
<dbReference type="GO" id="GO:0098839">
    <property type="term" value="C:postsynaptic density membrane"/>
    <property type="evidence" value="ECO:0007669"/>
    <property type="project" value="TreeGrafter"/>
</dbReference>
<dbReference type="SUPFAM" id="SSF52540">
    <property type="entry name" value="P-loop containing nucleoside triphosphate hydrolases"/>
    <property type="match status" value="1"/>
</dbReference>
<evidence type="ECO:0000256" key="2">
    <source>
        <dbReference type="ARBA" id="ARBA00004236"/>
    </source>
</evidence>
<dbReference type="SMART" id="SM00228">
    <property type="entry name" value="PDZ"/>
    <property type="match status" value="3"/>
</dbReference>
<dbReference type="InterPro" id="IPR008145">
    <property type="entry name" value="GK/Ca_channel_bsu"/>
</dbReference>
<feature type="region of interest" description="Disordered" evidence="9">
    <location>
        <begin position="751"/>
        <end position="780"/>
    </location>
</feature>
<dbReference type="InterPro" id="IPR004172">
    <property type="entry name" value="L27_dom"/>
</dbReference>
<dbReference type="GO" id="GO:0097120">
    <property type="term" value="P:receptor localization to synapse"/>
    <property type="evidence" value="ECO:0007669"/>
    <property type="project" value="TreeGrafter"/>
</dbReference>
<dbReference type="AlphaFoldDB" id="A0A0V1L0P8"/>
<dbReference type="GO" id="GO:0019901">
    <property type="term" value="F:protein kinase binding"/>
    <property type="evidence" value="ECO:0007669"/>
    <property type="project" value="TreeGrafter"/>
</dbReference>
<sequence>LVDKKLFGRARYLLSTARFATNRPSLSPVGALSNVVNDITSRSASARTRRDRLLLSRRCPSKSKGLDWEINFQFVVCFTFFSFAEAHRALELLEEYHKSLIRADDRQLREAIERVITIFKCRLFQALLEIQEFYEETLLNEHKSLLQKTVETNLVADRWEGNPPIVGPNASNKTTDSYASFVDAYKKSTSPTVATSTISSFPASLRGGPQRDLDSPGPFYTSAPSGQPKLFNNISQPVRDSWQDDSLAADSRYTNGSHDDNWEYEEIILEKGTIAGLGFSISGGRDNPHVADDPSIYVTKIIPGGAAAYDGRLRKDDIILRVNQIDTTDVYHHVAVDALKQAGNIVKLFVRRRVRDDDATATTAADCAVGAGVERRIELLKGNKGLGFSIAGGVGNEHVPNDAGIYVTKIIDGGAAQVDGRLAVGDKLLAVGNCSLDNVTHETAVAALKATADRVVLTVLKPISSGSAIPFADGNEPGLGSNPGLFDHSATTPTTIGGTATALRLSRQQEMRRAMGAGAEDALSASASSSSYTPYALPEPAATIAERRHSVGAVFGEPNADAGGVGLPGRSPRRVTLNKGGAGGGLGFNIVGGEDGEGIYISYILPGGVADVSGLLHKGDQLLEVNGVDLRNATHEEAAAALKSGGQKIYILAAYRPEEYYRFEAKIEQLRNVMIDQNSPQPRRELYVRALFDYDPSKDSGLPSRGLAFNYGDILHVTNACDDDWWQARKRLKDGTEDGYGIIPSKRRVEKRERSRRKQVNFGSSRQSSMSEKHSGARKQLSLSRKFPFMKSKERLHEELENERLEDYILSYQPVEQHYLNYVRPVIILGALKDRINDDLTAEYPDNFACCVPHTSRPRREHEVDGRDYYFVSREVMEHDIHNHLFIEAGQYNGNLYGTSIGSVRDVSEQNKHCILDVSGNAIKRLQLAGLYPIVIFIKPYGPGQLMEWNRRITEDDAVRVYQRCLQIEQEFGESFTAVVQGDVPEEIYERVKEVIRDQSGPVVWVPSQEGL</sequence>
<dbReference type="PROSITE" id="PS50052">
    <property type="entry name" value="GUANYLATE_KINASE_2"/>
    <property type="match status" value="1"/>
</dbReference>
<feature type="domain" description="PDZ" evidence="12">
    <location>
        <begin position="266"/>
        <end position="354"/>
    </location>
</feature>
<dbReference type="GO" id="GO:0031594">
    <property type="term" value="C:neuromuscular junction"/>
    <property type="evidence" value="ECO:0007669"/>
    <property type="project" value="TreeGrafter"/>
</dbReference>
<protein>
    <submittedName>
        <fullName evidence="14">Disks large-like protein 1</fullName>
    </submittedName>
</protein>
<dbReference type="STRING" id="6335.A0A0V1L0P8"/>
<dbReference type="GO" id="GO:0098609">
    <property type="term" value="P:cell-cell adhesion"/>
    <property type="evidence" value="ECO:0007669"/>
    <property type="project" value="TreeGrafter"/>
</dbReference>
<dbReference type="FunFam" id="2.30.42.10:FF:000004">
    <property type="entry name" value="Disks large homolog 4 isoform 2"/>
    <property type="match status" value="1"/>
</dbReference>
<dbReference type="GO" id="GO:0007268">
    <property type="term" value="P:chemical synaptic transmission"/>
    <property type="evidence" value="ECO:0007669"/>
    <property type="project" value="TreeGrafter"/>
</dbReference>
<evidence type="ECO:0000256" key="1">
    <source>
        <dbReference type="ARBA" id="ARBA00004170"/>
    </source>
</evidence>
<dbReference type="GO" id="GO:0099072">
    <property type="term" value="P:regulation of postsynaptic membrane neurotransmitter receptor levels"/>
    <property type="evidence" value="ECO:0007669"/>
    <property type="project" value="TreeGrafter"/>
</dbReference>
<comment type="caution">
    <text evidence="14">The sequence shown here is derived from an EMBL/GenBank/DDBJ whole genome shotgun (WGS) entry which is preliminary data.</text>
</comment>
<evidence type="ECO:0000259" key="10">
    <source>
        <dbReference type="PROSITE" id="PS50002"/>
    </source>
</evidence>
<dbReference type="InterPro" id="IPR036034">
    <property type="entry name" value="PDZ_sf"/>
</dbReference>
<dbReference type="PROSITE" id="PS50002">
    <property type="entry name" value="SH3"/>
    <property type="match status" value="1"/>
</dbReference>
<dbReference type="FunFam" id="3.30.63.10:FF:000001">
    <property type="entry name" value="Disks large homolog 1 isoform 2"/>
    <property type="match status" value="1"/>
</dbReference>
<dbReference type="GO" id="GO:0043005">
    <property type="term" value="C:neuron projection"/>
    <property type="evidence" value="ECO:0007669"/>
    <property type="project" value="TreeGrafter"/>
</dbReference>
<dbReference type="OrthoDB" id="78824at2759"/>
<dbReference type="SMART" id="SM00072">
    <property type="entry name" value="GuKc"/>
    <property type="match status" value="1"/>
</dbReference>
<dbReference type="PROSITE" id="PS50106">
    <property type="entry name" value="PDZ"/>
    <property type="match status" value="3"/>
</dbReference>
<name>A0A0V1L0P8_9BILA</name>
<evidence type="ECO:0000256" key="7">
    <source>
        <dbReference type="ARBA" id="ARBA00023136"/>
    </source>
</evidence>
<dbReference type="CDD" id="cd00071">
    <property type="entry name" value="GMPK"/>
    <property type="match status" value="1"/>
</dbReference>
<accession>A0A0V1L0P8</accession>
<dbReference type="Proteomes" id="UP000054721">
    <property type="component" value="Unassembled WGS sequence"/>
</dbReference>
<dbReference type="PROSITE" id="PS00856">
    <property type="entry name" value="GUANYLATE_KINASE_1"/>
    <property type="match status" value="1"/>
</dbReference>
<evidence type="ECO:0000256" key="9">
    <source>
        <dbReference type="SAM" id="MobiDB-lite"/>
    </source>
</evidence>
<dbReference type="PANTHER" id="PTHR23119:SF51">
    <property type="entry name" value="DISKS LARGE 1 TUMOR SUPPRESSOR PROTEIN"/>
    <property type="match status" value="1"/>
</dbReference>
<evidence type="ECO:0000256" key="5">
    <source>
        <dbReference type="ARBA" id="ARBA00022475"/>
    </source>
</evidence>
<dbReference type="SUPFAM" id="SSF50156">
    <property type="entry name" value="PDZ domain-like"/>
    <property type="match status" value="3"/>
</dbReference>
<dbReference type="InterPro" id="IPR050614">
    <property type="entry name" value="Synaptic_Scaffolding_LAP-MAGUK"/>
</dbReference>
<dbReference type="InterPro" id="IPR036892">
    <property type="entry name" value="L27_dom_sf"/>
</dbReference>
<dbReference type="SUPFAM" id="SSF50044">
    <property type="entry name" value="SH3-domain"/>
    <property type="match status" value="1"/>
</dbReference>
<feature type="domain" description="PDZ" evidence="12">
    <location>
        <begin position="376"/>
        <end position="463"/>
    </location>
</feature>
<evidence type="ECO:0000256" key="3">
    <source>
        <dbReference type="ARBA" id="ARBA00007014"/>
    </source>
</evidence>
<dbReference type="InterPro" id="IPR020590">
    <property type="entry name" value="Guanylate_kinase_CS"/>
</dbReference>
<feature type="compositionally biased region" description="Polar residues" evidence="9">
    <location>
        <begin position="222"/>
        <end position="233"/>
    </location>
</feature>
<dbReference type="Pfam" id="PF09058">
    <property type="entry name" value="L27_1"/>
    <property type="match status" value="1"/>
</dbReference>
<keyword evidence="7" id="KW-0472">Membrane</keyword>
<dbReference type="GO" id="GO:0045197">
    <property type="term" value="P:establishment or maintenance of epithelial cell apical/basal polarity"/>
    <property type="evidence" value="ECO:0007669"/>
    <property type="project" value="TreeGrafter"/>
</dbReference>
<evidence type="ECO:0000259" key="11">
    <source>
        <dbReference type="PROSITE" id="PS50052"/>
    </source>
</evidence>
<feature type="domain" description="SH3" evidence="10">
    <location>
        <begin position="683"/>
        <end position="753"/>
    </location>
</feature>
<dbReference type="Gene3D" id="3.40.50.300">
    <property type="entry name" value="P-loop containing nucleotide triphosphate hydrolases"/>
    <property type="match status" value="1"/>
</dbReference>
<evidence type="ECO:0000259" key="12">
    <source>
        <dbReference type="PROSITE" id="PS50106"/>
    </source>
</evidence>
<dbReference type="InterPro" id="IPR008144">
    <property type="entry name" value="Guanylate_kin-like_dom"/>
</dbReference>
<reference evidence="14 15" key="1">
    <citation type="submission" date="2015-05" db="EMBL/GenBank/DDBJ databases">
        <title>Evolution of Trichinella species and genotypes.</title>
        <authorList>
            <person name="Korhonen P.K."/>
            <person name="Edoardo P."/>
            <person name="Giuseppe L.R."/>
            <person name="Gasser R.B."/>
        </authorList>
    </citation>
    <scope>NUCLEOTIDE SEQUENCE [LARGE SCALE GENOMIC DNA]</scope>
    <source>
        <strain evidence="14">ISS10</strain>
    </source>
</reference>
<dbReference type="SMART" id="SM00326">
    <property type="entry name" value="SH3"/>
    <property type="match status" value="1"/>
</dbReference>
<keyword evidence="4 8" id="KW-0728">SH3 domain</keyword>
<feature type="domain" description="Guanylate kinase-like" evidence="11">
    <location>
        <begin position="823"/>
        <end position="997"/>
    </location>
</feature>
<evidence type="ECO:0000313" key="15">
    <source>
        <dbReference type="Proteomes" id="UP000054721"/>
    </source>
</evidence>
<dbReference type="GO" id="GO:0043113">
    <property type="term" value="P:receptor clustering"/>
    <property type="evidence" value="ECO:0007669"/>
    <property type="project" value="TreeGrafter"/>
</dbReference>
<dbReference type="Pfam" id="PF07653">
    <property type="entry name" value="SH3_2"/>
    <property type="match status" value="1"/>
</dbReference>
<feature type="domain" description="L27" evidence="13">
    <location>
        <begin position="82"/>
        <end position="142"/>
    </location>
</feature>
<evidence type="ECO:0000259" key="13">
    <source>
        <dbReference type="PROSITE" id="PS51022"/>
    </source>
</evidence>
<dbReference type="InterPro" id="IPR015143">
    <property type="entry name" value="L27_1"/>
</dbReference>
<dbReference type="PANTHER" id="PTHR23119">
    <property type="entry name" value="DISCS LARGE"/>
    <property type="match status" value="1"/>
</dbReference>
<dbReference type="Pfam" id="PF00595">
    <property type="entry name" value="PDZ"/>
    <property type="match status" value="3"/>
</dbReference>
<organism evidence="14 15">
    <name type="scientific">Trichinella nativa</name>
    <dbReference type="NCBI Taxonomy" id="6335"/>
    <lineage>
        <taxon>Eukaryota</taxon>
        <taxon>Metazoa</taxon>
        <taxon>Ecdysozoa</taxon>
        <taxon>Nematoda</taxon>
        <taxon>Enoplea</taxon>
        <taxon>Dorylaimia</taxon>
        <taxon>Trichinellida</taxon>
        <taxon>Trichinellidae</taxon>
        <taxon>Trichinella</taxon>
    </lineage>
</organism>
<dbReference type="FunFam" id="2.30.42.10:FF:000001">
    <property type="entry name" value="Disks large homolog 1 isoform 2"/>
    <property type="match status" value="1"/>
</dbReference>
<dbReference type="FunFam" id="2.30.42.10:FF:000002">
    <property type="entry name" value="Disks large homolog 4 isoform 2"/>
    <property type="match status" value="1"/>
</dbReference>
<dbReference type="PROSITE" id="PS51022">
    <property type="entry name" value="L27"/>
    <property type="match status" value="1"/>
</dbReference>
<dbReference type="SMART" id="SM00569">
    <property type="entry name" value="L27"/>
    <property type="match status" value="1"/>
</dbReference>
<dbReference type="SUPFAM" id="SSF101288">
    <property type="entry name" value="L27 domain"/>
    <property type="match status" value="1"/>
</dbReference>
<keyword evidence="5" id="KW-1003">Cell membrane</keyword>
<evidence type="ECO:0000313" key="14">
    <source>
        <dbReference type="EMBL" id="KRZ53128.1"/>
    </source>
</evidence>
<dbReference type="InterPro" id="IPR027417">
    <property type="entry name" value="P-loop_NTPase"/>
</dbReference>
<dbReference type="Gene3D" id="2.30.30.40">
    <property type="entry name" value="SH3 Domains"/>
    <property type="match status" value="2"/>
</dbReference>
<evidence type="ECO:0000256" key="8">
    <source>
        <dbReference type="PROSITE-ProRule" id="PRU00192"/>
    </source>
</evidence>
<dbReference type="Gene3D" id="2.30.42.10">
    <property type="match status" value="3"/>
</dbReference>
<dbReference type="InterPro" id="IPR001452">
    <property type="entry name" value="SH3_domain"/>
</dbReference>
<dbReference type="Gene3D" id="1.10.287.470">
    <property type="entry name" value="Helix hairpin bin"/>
    <property type="match status" value="1"/>
</dbReference>
<dbReference type="CDD" id="cd06723">
    <property type="entry name" value="PDZ1_Dlg1-2-4-like"/>
    <property type="match status" value="1"/>
</dbReference>
<dbReference type="Gene3D" id="3.30.63.10">
    <property type="entry name" value="Guanylate Kinase phosphate binding domain"/>
    <property type="match status" value="1"/>
</dbReference>
<keyword evidence="15" id="KW-1185">Reference proteome</keyword>